<keyword evidence="9" id="KW-1185">Reference proteome</keyword>
<keyword evidence="3" id="KW-0813">Transport</keyword>
<evidence type="ECO:0000256" key="2">
    <source>
        <dbReference type="ARBA" id="ARBA00007556"/>
    </source>
</evidence>
<evidence type="ECO:0000256" key="6">
    <source>
        <dbReference type="ARBA" id="ARBA00023136"/>
    </source>
</evidence>
<feature type="transmembrane region" description="Helical" evidence="7">
    <location>
        <begin position="65"/>
        <end position="83"/>
    </location>
</feature>
<evidence type="ECO:0000256" key="4">
    <source>
        <dbReference type="ARBA" id="ARBA00022692"/>
    </source>
</evidence>
<dbReference type="NCBIfam" id="TIGR00056">
    <property type="entry name" value="MlaE family lipid ABC transporter permease subunit"/>
    <property type="match status" value="1"/>
</dbReference>
<evidence type="ECO:0000256" key="5">
    <source>
        <dbReference type="ARBA" id="ARBA00022989"/>
    </source>
</evidence>
<dbReference type="EMBL" id="CP063845">
    <property type="protein sequence ID" value="UFP96230.1"/>
    <property type="molecule type" value="Genomic_DNA"/>
</dbReference>
<evidence type="ECO:0000256" key="1">
    <source>
        <dbReference type="ARBA" id="ARBA00004141"/>
    </source>
</evidence>
<name>A0ABY3PR83_9CYAN</name>
<accession>A0ABY3PR83</accession>
<keyword evidence="5 7" id="KW-1133">Transmembrane helix</keyword>
<comment type="similarity">
    <text evidence="2 7">Belongs to the MlaE permease family.</text>
</comment>
<evidence type="ECO:0000256" key="7">
    <source>
        <dbReference type="RuleBase" id="RU362044"/>
    </source>
</evidence>
<evidence type="ECO:0000256" key="3">
    <source>
        <dbReference type="ARBA" id="ARBA00022448"/>
    </source>
</evidence>
<dbReference type="Pfam" id="PF02405">
    <property type="entry name" value="MlaE"/>
    <property type="match status" value="1"/>
</dbReference>
<evidence type="ECO:0000313" key="9">
    <source>
        <dbReference type="Proteomes" id="UP001054846"/>
    </source>
</evidence>
<proteinExistence type="inferred from homology"/>
<reference evidence="8 9" key="1">
    <citation type="journal article" date="2021" name="Genome Biol. Evol.">
        <title>Complete Genome Sequencing of a Novel Gloeobacter Species from a Waterfall Cave in Mexico.</title>
        <authorList>
            <person name="Saw J.H."/>
            <person name="Cardona T."/>
            <person name="Montejano G."/>
        </authorList>
    </citation>
    <scope>NUCLEOTIDE SEQUENCE [LARGE SCALE GENOMIC DNA]</scope>
    <source>
        <strain evidence="8">MG652769</strain>
    </source>
</reference>
<feature type="transmembrane region" description="Helical" evidence="7">
    <location>
        <begin position="224"/>
        <end position="244"/>
    </location>
</feature>
<feature type="transmembrane region" description="Helical" evidence="7">
    <location>
        <begin position="34"/>
        <end position="58"/>
    </location>
</feature>
<dbReference type="InterPro" id="IPR003453">
    <property type="entry name" value="ABC_MlaE_roteobac"/>
</dbReference>
<keyword evidence="4 7" id="KW-0812">Transmembrane</keyword>
<organism evidence="8 9">
    <name type="scientific">Gloeobacter morelensis MG652769</name>
    <dbReference type="NCBI Taxonomy" id="2781736"/>
    <lineage>
        <taxon>Bacteria</taxon>
        <taxon>Bacillati</taxon>
        <taxon>Cyanobacteriota</taxon>
        <taxon>Cyanophyceae</taxon>
        <taxon>Gloeobacterales</taxon>
        <taxon>Gloeobacteraceae</taxon>
        <taxon>Gloeobacter</taxon>
        <taxon>Gloeobacter morelensis</taxon>
    </lineage>
</organism>
<protein>
    <submittedName>
        <fullName evidence="8">MlaE family lipid ABC transporter permease subunit</fullName>
    </submittedName>
</protein>
<comment type="subcellular location">
    <subcellularLocation>
        <location evidence="1">Membrane</location>
        <topology evidence="1">Multi-pass membrane protein</topology>
    </subcellularLocation>
</comment>
<dbReference type="InterPro" id="IPR030802">
    <property type="entry name" value="Permease_MalE"/>
</dbReference>
<keyword evidence="6 7" id="KW-0472">Membrane</keyword>
<gene>
    <name evidence="8" type="ORF">ISF26_08500</name>
</gene>
<sequence length="255" mass="26889">MEWIQRLISAGLLAGQVFVHLLRGRIHWRNTVDQLSVVGTESVLVAVITAITIGMVFTIQVAREFISFGASSAIGGVLAIALTRELAPVLTAVIIAGRVGSAFAAEVGTMRVTEQIDALEVLRTDPIDYLVTPRVIACAVMLPVLTIVADVTGLAGGLFITTQLYGISATLYLDSARNLLESWDVISGLIKAGIFGVLIAMIGSNWGLTTTGGARGVGRSTTQSVVTALLTIFIVNFVLSALMFRGAGEALQRGF</sequence>
<feature type="transmembrane region" description="Helical" evidence="7">
    <location>
        <begin position="185"/>
        <end position="204"/>
    </location>
</feature>
<feature type="transmembrane region" description="Helical" evidence="7">
    <location>
        <begin position="154"/>
        <end position="173"/>
    </location>
</feature>
<dbReference type="Proteomes" id="UP001054846">
    <property type="component" value="Chromosome"/>
</dbReference>
<dbReference type="PANTHER" id="PTHR30188">
    <property type="entry name" value="ABC TRANSPORTER PERMEASE PROTEIN-RELATED"/>
    <property type="match status" value="1"/>
</dbReference>
<evidence type="ECO:0000313" key="8">
    <source>
        <dbReference type="EMBL" id="UFP96230.1"/>
    </source>
</evidence>
<dbReference type="PANTHER" id="PTHR30188:SF4">
    <property type="entry name" value="PROTEIN TRIGALACTOSYLDIACYLGLYCEROL 1, CHLOROPLASTIC"/>
    <property type="match status" value="1"/>
</dbReference>
<dbReference type="RefSeq" id="WP_230843475.1">
    <property type="nucleotide sequence ID" value="NZ_CP063845.1"/>
</dbReference>